<dbReference type="InterPro" id="IPR008927">
    <property type="entry name" value="6-PGluconate_DH-like_C_sf"/>
</dbReference>
<dbReference type="RefSeq" id="WP_256308761.1">
    <property type="nucleotide sequence ID" value="NZ_JANHAW010000003.1"/>
</dbReference>
<comment type="catalytic activity">
    <reaction evidence="7">
        <text>UDP-N-acetyl-alpha-D-mannosamine + 2 NAD(+) + H2O = UDP-N-acetyl-alpha-D-mannosaminouronate + 2 NADH + 3 H(+)</text>
        <dbReference type="Rhea" id="RHEA:25780"/>
        <dbReference type="ChEBI" id="CHEBI:15377"/>
        <dbReference type="ChEBI" id="CHEBI:15378"/>
        <dbReference type="ChEBI" id="CHEBI:57540"/>
        <dbReference type="ChEBI" id="CHEBI:57945"/>
        <dbReference type="ChEBI" id="CHEBI:68623"/>
        <dbReference type="ChEBI" id="CHEBI:70731"/>
        <dbReference type="EC" id="1.1.1.336"/>
    </reaction>
</comment>
<evidence type="ECO:0000256" key="1">
    <source>
        <dbReference type="ARBA" id="ARBA00006601"/>
    </source>
</evidence>
<dbReference type="InterPro" id="IPR001732">
    <property type="entry name" value="UDP-Glc/GDP-Man_DH_N"/>
</dbReference>
<evidence type="ECO:0000313" key="11">
    <source>
        <dbReference type="Proteomes" id="UP001597092"/>
    </source>
</evidence>
<dbReference type="SMART" id="SM00984">
    <property type="entry name" value="UDPG_MGDP_dh_C"/>
    <property type="match status" value="1"/>
</dbReference>
<feature type="domain" description="UDP-glucose/GDP-mannose dehydrogenase C-terminal" evidence="9">
    <location>
        <begin position="309"/>
        <end position="417"/>
    </location>
</feature>
<comment type="similarity">
    <text evidence="1 8">Belongs to the UDP-glucose/GDP-mannose dehydrogenase family.</text>
</comment>
<dbReference type="Proteomes" id="UP001597092">
    <property type="component" value="Unassembled WGS sequence"/>
</dbReference>
<dbReference type="InterPro" id="IPR017476">
    <property type="entry name" value="UDP-Glc/GDP-Man"/>
</dbReference>
<dbReference type="SUPFAM" id="SSF52413">
    <property type="entry name" value="UDP-glucose/GDP-mannose dehydrogenase C-terminal domain"/>
    <property type="match status" value="1"/>
</dbReference>
<name>A0ABD6DVB5_9EURY</name>
<dbReference type="PIRSF" id="PIRSF000124">
    <property type="entry name" value="UDPglc_GDPman_dh"/>
    <property type="match status" value="1"/>
</dbReference>
<comment type="caution">
    <text evidence="10">The sequence shown here is derived from an EMBL/GenBank/DDBJ whole genome shotgun (WGS) entry which is preliminary data.</text>
</comment>
<dbReference type="Gene3D" id="3.40.50.720">
    <property type="entry name" value="NAD(P)-binding Rossmann-like Domain"/>
    <property type="match status" value="2"/>
</dbReference>
<evidence type="ECO:0000256" key="5">
    <source>
        <dbReference type="ARBA" id="ARBA00023027"/>
    </source>
</evidence>
<organism evidence="10 11">
    <name type="scientific">Halobellus litoreus</name>
    <dbReference type="NCBI Taxonomy" id="755310"/>
    <lineage>
        <taxon>Archaea</taxon>
        <taxon>Methanobacteriati</taxon>
        <taxon>Methanobacteriota</taxon>
        <taxon>Stenosarchaea group</taxon>
        <taxon>Halobacteria</taxon>
        <taxon>Halobacteriales</taxon>
        <taxon>Haloferacaceae</taxon>
        <taxon>Halobellus</taxon>
    </lineage>
</organism>
<evidence type="ECO:0000256" key="2">
    <source>
        <dbReference type="ARBA" id="ARBA00012935"/>
    </source>
</evidence>
<dbReference type="InterPro" id="IPR014027">
    <property type="entry name" value="UDP-Glc/GDP-Man_DH_C"/>
</dbReference>
<protein>
    <recommendedName>
        <fullName evidence="3">UDP-N-acetyl-D-mannosamine dehydrogenase</fullName>
        <ecNumber evidence="2">1.1.1.336</ecNumber>
    </recommendedName>
    <alternativeName>
        <fullName evidence="6">UDP-ManNAc 6-dehydrogenase</fullName>
    </alternativeName>
</protein>
<dbReference type="InterPro" id="IPR036220">
    <property type="entry name" value="UDP-Glc/GDP-Man_DH_C_sf"/>
</dbReference>
<dbReference type="NCBIfam" id="TIGR03026">
    <property type="entry name" value="NDP-sugDHase"/>
    <property type="match status" value="1"/>
</dbReference>
<sequence>MSSVCVHGLGYVGLPTAAMLATHGHDVYGYDTDPVLTRELRDGDVSLDEPGLEAFVARAVESGRLRIVDDVAAAAYHVICVPTPFDEDRREANLDYVTAAGRTVGTVLREGDTVILESTVPPGTTERHLKPVIESESGLAAGRDFGLAHCPETVLPGDVIAELRENDRIVGGVDARSATAAVRLYESFVDGAIRSTEGPTTAEFVKLIQNTARDVEIALANEIARIAHDYGIDSREAIEMANAHPRVDILQPGPGVGGHCLPIDPWFLGADSDALDLVPTARAVNDGMIEFVVDLLEELLSDLDEKRVAVFGAAYKGNVDDTRMSPGLELVRELQHGQKPSAPATDGGTLDTPGVAIHDPHVRDPTLRLLDVEEAATDAHAIVIATDHDEFAELDPDRLRELMADPNVVDTRAILDLERWRNAGFEARRV</sequence>
<evidence type="ECO:0000256" key="4">
    <source>
        <dbReference type="ARBA" id="ARBA00023002"/>
    </source>
</evidence>
<dbReference type="EMBL" id="JBHUDP010000003">
    <property type="protein sequence ID" value="MFD1686134.1"/>
    <property type="molecule type" value="Genomic_DNA"/>
</dbReference>
<accession>A0ABD6DVB5</accession>
<dbReference type="PIRSF" id="PIRSF500136">
    <property type="entry name" value="UDP_ManNAc_DH"/>
    <property type="match status" value="1"/>
</dbReference>
<proteinExistence type="inferred from homology"/>
<evidence type="ECO:0000256" key="7">
    <source>
        <dbReference type="ARBA" id="ARBA00049130"/>
    </source>
</evidence>
<dbReference type="AlphaFoldDB" id="A0ABD6DVB5"/>
<evidence type="ECO:0000259" key="9">
    <source>
        <dbReference type="SMART" id="SM00984"/>
    </source>
</evidence>
<keyword evidence="11" id="KW-1185">Reference proteome</keyword>
<gene>
    <name evidence="10" type="ORF">ACFSAS_10975</name>
</gene>
<dbReference type="EC" id="1.1.1.336" evidence="2"/>
<dbReference type="InterPro" id="IPR036291">
    <property type="entry name" value="NAD(P)-bd_dom_sf"/>
</dbReference>
<dbReference type="Pfam" id="PF00984">
    <property type="entry name" value="UDPG_MGDP_dh"/>
    <property type="match status" value="1"/>
</dbReference>
<dbReference type="GO" id="GO:0089714">
    <property type="term" value="F:UDP-N-acetyl-D-mannosamine dehydrogenase activity"/>
    <property type="evidence" value="ECO:0007669"/>
    <property type="project" value="UniProtKB-EC"/>
</dbReference>
<dbReference type="Pfam" id="PF03721">
    <property type="entry name" value="UDPG_MGDP_dh_N"/>
    <property type="match status" value="1"/>
</dbReference>
<keyword evidence="5" id="KW-0520">NAD</keyword>
<dbReference type="InterPro" id="IPR014026">
    <property type="entry name" value="UDP-Glc/GDP-Man_DH_dimer"/>
</dbReference>
<keyword evidence="4" id="KW-0560">Oxidoreductase</keyword>
<reference evidence="10 11" key="1">
    <citation type="journal article" date="2019" name="Int. J. Syst. Evol. Microbiol.">
        <title>The Global Catalogue of Microorganisms (GCM) 10K type strain sequencing project: providing services to taxonomists for standard genome sequencing and annotation.</title>
        <authorList>
            <consortium name="The Broad Institute Genomics Platform"/>
            <consortium name="The Broad Institute Genome Sequencing Center for Infectious Disease"/>
            <person name="Wu L."/>
            <person name="Ma J."/>
        </authorList>
    </citation>
    <scope>NUCLEOTIDE SEQUENCE [LARGE SCALE GENOMIC DNA]</scope>
    <source>
        <strain evidence="10 11">CGMCC 1.10387</strain>
    </source>
</reference>
<evidence type="ECO:0000313" key="10">
    <source>
        <dbReference type="EMBL" id="MFD1686134.1"/>
    </source>
</evidence>
<dbReference type="PANTHER" id="PTHR43491:SF2">
    <property type="entry name" value="UDP-N-ACETYL-D-MANNOSAMINE DEHYDROGENASE"/>
    <property type="match status" value="1"/>
</dbReference>
<dbReference type="PANTHER" id="PTHR43491">
    <property type="entry name" value="UDP-N-ACETYL-D-MANNOSAMINE DEHYDROGENASE"/>
    <property type="match status" value="1"/>
</dbReference>
<dbReference type="Pfam" id="PF03720">
    <property type="entry name" value="UDPG_MGDP_dh_C"/>
    <property type="match status" value="1"/>
</dbReference>
<dbReference type="InterPro" id="IPR028359">
    <property type="entry name" value="UDP_ManNAc/GlcNAc_DH"/>
</dbReference>
<evidence type="ECO:0000256" key="8">
    <source>
        <dbReference type="PIRNR" id="PIRNR000124"/>
    </source>
</evidence>
<evidence type="ECO:0000256" key="3">
    <source>
        <dbReference type="ARBA" id="ARBA00016796"/>
    </source>
</evidence>
<dbReference type="SUPFAM" id="SSF51735">
    <property type="entry name" value="NAD(P)-binding Rossmann-fold domains"/>
    <property type="match status" value="1"/>
</dbReference>
<dbReference type="SUPFAM" id="SSF48179">
    <property type="entry name" value="6-phosphogluconate dehydrogenase C-terminal domain-like"/>
    <property type="match status" value="1"/>
</dbReference>
<evidence type="ECO:0000256" key="6">
    <source>
        <dbReference type="ARBA" id="ARBA00030172"/>
    </source>
</evidence>